<dbReference type="AlphaFoldDB" id="A0A2X3HI04"/>
<keyword evidence="1" id="KW-0472">Membrane</keyword>
<reference evidence="2 3" key="1">
    <citation type="submission" date="2018-06" db="EMBL/GenBank/DDBJ databases">
        <authorList>
            <consortium name="Pathogen Informatics"/>
            <person name="Doyle S."/>
        </authorList>
    </citation>
    <scope>NUCLEOTIDE SEQUENCE [LARGE SCALE GENOMIC DNA]</scope>
    <source>
        <strain evidence="2 3">NCTC13940</strain>
    </source>
</reference>
<feature type="transmembrane region" description="Helical" evidence="1">
    <location>
        <begin position="121"/>
        <end position="142"/>
    </location>
</feature>
<dbReference type="Pfam" id="PF13425">
    <property type="entry name" value="O-antigen_lig"/>
    <property type="match status" value="1"/>
</dbReference>
<accession>A0A2X3HI04</accession>
<dbReference type="GO" id="GO:0016874">
    <property type="term" value="F:ligase activity"/>
    <property type="evidence" value="ECO:0007669"/>
    <property type="project" value="UniProtKB-KW"/>
</dbReference>
<dbReference type="RefSeq" id="WP_007471695.1">
    <property type="nucleotide sequence ID" value="NZ_UAWT01000050.1"/>
</dbReference>
<protein>
    <submittedName>
        <fullName evidence="2">Lipid A core - O-antigen ligase and related enzymes</fullName>
    </submittedName>
</protein>
<dbReference type="EMBL" id="UAWT01000050">
    <property type="protein sequence ID" value="SQC72203.1"/>
    <property type="molecule type" value="Genomic_DNA"/>
</dbReference>
<feature type="transmembrane region" description="Helical" evidence="1">
    <location>
        <begin position="216"/>
        <end position="232"/>
    </location>
</feature>
<proteinExistence type="predicted"/>
<keyword evidence="1" id="KW-1133">Transmembrane helix</keyword>
<dbReference type="STRING" id="1214117.LFLEISCH_00045"/>
<feature type="transmembrane region" description="Helical" evidence="1">
    <location>
        <begin position="239"/>
        <end position="257"/>
    </location>
</feature>
<evidence type="ECO:0000313" key="3">
    <source>
        <dbReference type="Proteomes" id="UP000250257"/>
    </source>
</evidence>
<feature type="transmembrane region" description="Helical" evidence="1">
    <location>
        <begin position="337"/>
        <end position="361"/>
    </location>
</feature>
<keyword evidence="2" id="KW-0436">Ligase</keyword>
<dbReference type="InterPro" id="IPR049504">
    <property type="entry name" value="O-antigen_lig"/>
</dbReference>
<sequence>MLKETKIFMVLFSIFPFIDTVYGFVLTEGINLPIGVFYRLICIAFLVFQILKKGFKKDLYTILTSMFLFCGLITLFVQTIVLQNEATAFYYDLTNMVKFFLWVLIPYYVYQRADQFKESQYEKIFLTISTLFTLGLLIPFIFGVGNQTYAGSDAGYKAFFFANNDTTLSFIASATFTGWYLFKKMRQMSFLPLLSICLLYLGNLLGLLLLGTKTGIIYGVIVTLILFIRFFFFQKDIGVTIKLITGILIALIVSIIYIKGRFFILSVLAGLILRLNYFYGLYNNDLLRFFTSSRSNFLEIAFSYYTDTGNDLLRLIGFGFNTRIADWKGGDLVEMDFLDVLFSLGVVGLLMTLTLLLYLSVKACKKRTIYSVLFFVLILYGTVAGHVLFSALSSTLFGLICGGLFIQKESLREKNENSH</sequence>
<dbReference type="Proteomes" id="UP000250257">
    <property type="component" value="Unassembled WGS sequence"/>
</dbReference>
<feature type="transmembrane region" description="Helical" evidence="1">
    <location>
        <begin position="60"/>
        <end position="82"/>
    </location>
</feature>
<feature type="transmembrane region" description="Helical" evidence="1">
    <location>
        <begin position="30"/>
        <end position="48"/>
    </location>
</feature>
<evidence type="ECO:0000256" key="1">
    <source>
        <dbReference type="SAM" id="Phobius"/>
    </source>
</evidence>
<feature type="transmembrane region" description="Helical" evidence="1">
    <location>
        <begin position="189"/>
        <end position="210"/>
    </location>
</feature>
<name>A0A2X3HI04_9LIST</name>
<feature type="transmembrane region" description="Helical" evidence="1">
    <location>
        <begin position="162"/>
        <end position="182"/>
    </location>
</feature>
<gene>
    <name evidence="2" type="ORF">NCTC13940_02923</name>
</gene>
<feature type="transmembrane region" description="Helical" evidence="1">
    <location>
        <begin position="7"/>
        <end position="24"/>
    </location>
</feature>
<feature type="transmembrane region" description="Helical" evidence="1">
    <location>
        <begin position="373"/>
        <end position="406"/>
    </location>
</feature>
<keyword evidence="1" id="KW-0812">Transmembrane</keyword>
<evidence type="ECO:0000313" key="2">
    <source>
        <dbReference type="EMBL" id="SQC72203.1"/>
    </source>
</evidence>
<organism evidence="2 3">
    <name type="scientific">Listeria fleischmannii subsp. fleischmannii</name>
    <dbReference type="NCBI Taxonomy" id="1671902"/>
    <lineage>
        <taxon>Bacteria</taxon>
        <taxon>Bacillati</taxon>
        <taxon>Bacillota</taxon>
        <taxon>Bacilli</taxon>
        <taxon>Bacillales</taxon>
        <taxon>Listeriaceae</taxon>
        <taxon>Listeria</taxon>
    </lineage>
</organism>
<feature type="transmembrane region" description="Helical" evidence="1">
    <location>
        <begin position="88"/>
        <end position="109"/>
    </location>
</feature>